<comment type="similarity">
    <text evidence="2">Belongs to the class-V pyridoxal-phosphate-dependent aminotransferase family. NifS/IscS subfamily.</text>
</comment>
<evidence type="ECO:0000256" key="3">
    <source>
        <dbReference type="ARBA" id="ARBA00011738"/>
    </source>
</evidence>
<comment type="subunit">
    <text evidence="3">Homodimer.</text>
</comment>
<keyword evidence="7" id="KW-0663">Pyridoxal phosphate</keyword>
<evidence type="ECO:0000256" key="5">
    <source>
        <dbReference type="ARBA" id="ARBA00022679"/>
    </source>
</evidence>
<keyword evidence="5" id="KW-0808">Transferase</keyword>
<sequence length="386" mass="41344">MQIYLDHSATTPPRPEAIAAMQAVLTQEWGNPSSLHEWGQRAATIVEQARLQVAGLINATDPESIIFTSGGTEADNQAIMGVARLYVVPQHIIISHVEHSAISETARSLEMWGWEVTRLCVDAKGSVNPLDLKAALRHNTVLVSVIYGQSEVGTVQPIAELGNIARSHGALFHTDAVQAVGRLPINVQKLPVDLLSISSHKLYGPQGAGALYVRPGVELAPLIYGGGQEMGMRSGTQAVPVIAGFGVAAELAAQELPTETPRLIKLRDRLFDQLADVPGLIPTGERDRRLPHHVSFCLEHADRELNGKTLVRQLNLAGIGISAGAACHSGKINPSPILLAMGYSEKAALGGIRMTLGRDTTEADIDWTAMVLKQVLQRLSPNLSLA</sequence>
<dbReference type="InterPro" id="IPR015421">
    <property type="entry name" value="PyrdxlP-dep_Trfase_major"/>
</dbReference>
<organism evidence="13 14">
    <name type="scientific">Nostoc minutum NIES-26</name>
    <dbReference type="NCBI Taxonomy" id="1844469"/>
    <lineage>
        <taxon>Bacteria</taxon>
        <taxon>Bacillati</taxon>
        <taxon>Cyanobacteriota</taxon>
        <taxon>Cyanophyceae</taxon>
        <taxon>Nostocales</taxon>
        <taxon>Nostocaceae</taxon>
        <taxon>Nostoc</taxon>
    </lineage>
</organism>
<evidence type="ECO:0000256" key="10">
    <source>
        <dbReference type="ARBA" id="ARBA00050776"/>
    </source>
</evidence>
<evidence type="ECO:0000256" key="2">
    <source>
        <dbReference type="ARBA" id="ARBA00006490"/>
    </source>
</evidence>
<dbReference type="SUPFAM" id="SSF53383">
    <property type="entry name" value="PLP-dependent transferases"/>
    <property type="match status" value="1"/>
</dbReference>
<evidence type="ECO:0000256" key="11">
    <source>
        <dbReference type="RuleBase" id="RU004504"/>
    </source>
</evidence>
<dbReference type="PANTHER" id="PTHR11601">
    <property type="entry name" value="CYSTEINE DESULFURYLASE FAMILY MEMBER"/>
    <property type="match status" value="1"/>
</dbReference>
<dbReference type="AlphaFoldDB" id="A0A367RP64"/>
<dbReference type="InterPro" id="IPR016454">
    <property type="entry name" value="Cysteine_dSase"/>
</dbReference>
<evidence type="ECO:0000259" key="12">
    <source>
        <dbReference type="Pfam" id="PF00266"/>
    </source>
</evidence>
<dbReference type="Pfam" id="PF00266">
    <property type="entry name" value="Aminotran_5"/>
    <property type="match status" value="1"/>
</dbReference>
<dbReference type="GO" id="GO:0046872">
    <property type="term" value="F:metal ion binding"/>
    <property type="evidence" value="ECO:0007669"/>
    <property type="project" value="UniProtKB-KW"/>
</dbReference>
<evidence type="ECO:0000256" key="9">
    <source>
        <dbReference type="ARBA" id="ARBA00023014"/>
    </source>
</evidence>
<reference evidence="13" key="1">
    <citation type="submission" date="2016-04" db="EMBL/GenBank/DDBJ databases">
        <authorList>
            <person name="Tabuchi Yagui T.R."/>
        </authorList>
    </citation>
    <scope>NUCLEOTIDE SEQUENCE [LARGE SCALE GENOMIC DNA]</scope>
    <source>
        <strain evidence="13">NIES-26</strain>
    </source>
</reference>
<dbReference type="Gene3D" id="3.90.1150.10">
    <property type="entry name" value="Aspartate Aminotransferase, domain 1"/>
    <property type="match status" value="1"/>
</dbReference>
<accession>A0A367RP64</accession>
<comment type="cofactor">
    <cofactor evidence="1 11">
        <name>pyridoxal 5'-phosphate</name>
        <dbReference type="ChEBI" id="CHEBI:597326"/>
    </cofactor>
</comment>
<dbReference type="Proteomes" id="UP000252107">
    <property type="component" value="Unassembled WGS sequence"/>
</dbReference>
<keyword evidence="6" id="KW-0479">Metal-binding</keyword>
<dbReference type="NCBIfam" id="NF002806">
    <property type="entry name" value="PRK02948.1"/>
    <property type="match status" value="1"/>
</dbReference>
<keyword evidence="8" id="KW-0408">Iron</keyword>
<dbReference type="InterPro" id="IPR000192">
    <property type="entry name" value="Aminotrans_V_dom"/>
</dbReference>
<dbReference type="Gene3D" id="3.40.640.10">
    <property type="entry name" value="Type I PLP-dependent aspartate aminotransferase-like (Major domain)"/>
    <property type="match status" value="1"/>
</dbReference>
<evidence type="ECO:0000256" key="6">
    <source>
        <dbReference type="ARBA" id="ARBA00022723"/>
    </source>
</evidence>
<dbReference type="GO" id="GO:0031071">
    <property type="term" value="F:cysteine desulfurase activity"/>
    <property type="evidence" value="ECO:0007669"/>
    <property type="project" value="UniProtKB-EC"/>
</dbReference>
<feature type="domain" description="Aminotransferase class V" evidence="12">
    <location>
        <begin position="3"/>
        <end position="366"/>
    </location>
</feature>
<dbReference type="GO" id="GO:0051536">
    <property type="term" value="F:iron-sulfur cluster binding"/>
    <property type="evidence" value="ECO:0007669"/>
    <property type="project" value="UniProtKB-KW"/>
</dbReference>
<dbReference type="InterPro" id="IPR020578">
    <property type="entry name" value="Aminotrans_V_PyrdxlP_BS"/>
</dbReference>
<evidence type="ECO:0000256" key="7">
    <source>
        <dbReference type="ARBA" id="ARBA00022898"/>
    </source>
</evidence>
<keyword evidence="9" id="KW-0411">Iron-sulfur</keyword>
<evidence type="ECO:0000313" key="13">
    <source>
        <dbReference type="EMBL" id="RCJ38348.1"/>
    </source>
</evidence>
<dbReference type="InterPro" id="IPR015424">
    <property type="entry name" value="PyrdxlP-dep_Trfase"/>
</dbReference>
<evidence type="ECO:0000256" key="4">
    <source>
        <dbReference type="ARBA" id="ARBA00012239"/>
    </source>
</evidence>
<dbReference type="EMBL" id="LXQD01000098">
    <property type="protein sequence ID" value="RCJ38348.1"/>
    <property type="molecule type" value="Genomic_DNA"/>
</dbReference>
<keyword evidence="14" id="KW-1185">Reference proteome</keyword>
<dbReference type="InterPro" id="IPR015422">
    <property type="entry name" value="PyrdxlP-dep_Trfase_small"/>
</dbReference>
<protein>
    <recommendedName>
        <fullName evidence="4">cysteine desulfurase</fullName>
        <ecNumber evidence="4">2.8.1.7</ecNumber>
    </recommendedName>
</protein>
<evidence type="ECO:0000256" key="1">
    <source>
        <dbReference type="ARBA" id="ARBA00001933"/>
    </source>
</evidence>
<proteinExistence type="inferred from homology"/>
<comment type="caution">
    <text evidence="13">The sequence shown here is derived from an EMBL/GenBank/DDBJ whole genome shotgun (WGS) entry which is preliminary data.</text>
</comment>
<dbReference type="PIRSF" id="PIRSF005572">
    <property type="entry name" value="NifS"/>
    <property type="match status" value="1"/>
</dbReference>
<dbReference type="FunFam" id="3.40.640.10:FF:000084">
    <property type="entry name" value="IscS-like cysteine desulfurase"/>
    <property type="match status" value="1"/>
</dbReference>
<comment type="catalytic activity">
    <reaction evidence="10">
        <text>(sulfur carrier)-H + L-cysteine = (sulfur carrier)-SH + L-alanine</text>
        <dbReference type="Rhea" id="RHEA:43892"/>
        <dbReference type="Rhea" id="RHEA-COMP:14737"/>
        <dbReference type="Rhea" id="RHEA-COMP:14739"/>
        <dbReference type="ChEBI" id="CHEBI:29917"/>
        <dbReference type="ChEBI" id="CHEBI:35235"/>
        <dbReference type="ChEBI" id="CHEBI:57972"/>
        <dbReference type="ChEBI" id="CHEBI:64428"/>
        <dbReference type="EC" id="2.8.1.7"/>
    </reaction>
</comment>
<name>A0A367RP64_9NOSO</name>
<dbReference type="PANTHER" id="PTHR11601:SF34">
    <property type="entry name" value="CYSTEINE DESULFURASE"/>
    <property type="match status" value="1"/>
</dbReference>
<dbReference type="PROSITE" id="PS00595">
    <property type="entry name" value="AA_TRANSFER_CLASS_5"/>
    <property type="match status" value="1"/>
</dbReference>
<evidence type="ECO:0000256" key="8">
    <source>
        <dbReference type="ARBA" id="ARBA00023004"/>
    </source>
</evidence>
<gene>
    <name evidence="13" type="ORF">A6770_13440</name>
</gene>
<dbReference type="EC" id="2.8.1.7" evidence="4"/>
<evidence type="ECO:0000313" key="14">
    <source>
        <dbReference type="Proteomes" id="UP000252107"/>
    </source>
</evidence>